<feature type="region of interest" description="Disordered" evidence="1">
    <location>
        <begin position="249"/>
        <end position="270"/>
    </location>
</feature>
<reference evidence="2 3" key="1">
    <citation type="submission" date="2024-09" db="EMBL/GenBank/DDBJ databases">
        <title>Chromosome-scale assembly of Riccia fluitans.</title>
        <authorList>
            <person name="Paukszto L."/>
            <person name="Sawicki J."/>
            <person name="Karawczyk K."/>
            <person name="Piernik-Szablinska J."/>
            <person name="Szczecinska M."/>
            <person name="Mazdziarz M."/>
        </authorList>
    </citation>
    <scope>NUCLEOTIDE SEQUENCE [LARGE SCALE GENOMIC DNA]</scope>
    <source>
        <strain evidence="2">Rf_01</strain>
        <tissue evidence="2">Aerial parts of the thallus</tissue>
    </source>
</reference>
<dbReference type="AlphaFoldDB" id="A0ABD1YR65"/>
<feature type="region of interest" description="Disordered" evidence="1">
    <location>
        <begin position="1"/>
        <end position="33"/>
    </location>
</feature>
<protein>
    <submittedName>
        <fullName evidence="2">Uncharacterized protein</fullName>
    </submittedName>
</protein>
<sequence>MQGACQGRSAATATNVPSRKARGGYRPGPPGVIHRMGQWHESAVDRRSRITVMHSSPGIQSATGADSSQRGGDKGGGQDVVAHLILAPIALVCESSGSAGEGNRCGLKPAWALRYAGFDGTSRKGHSFVVATVHNPYLVLGPNRLPPHGRLGGFLMPARLIHRAASNVSFSALTTFCCYRAQSYMIVVRCHTLFELSQVPGLGWACVVISRIMFWSTLDLPLLNFVPLLSSFSHVRCSLRLGLTRHNYSSSTGDPAANRWPGRTKDDSPS</sequence>
<gene>
    <name evidence="2" type="ORF">R1flu_004403</name>
</gene>
<comment type="caution">
    <text evidence="2">The sequence shown here is derived from an EMBL/GenBank/DDBJ whole genome shotgun (WGS) entry which is preliminary data.</text>
</comment>
<dbReference type="EMBL" id="JBHFFA010000003">
    <property type="protein sequence ID" value="KAL2632924.1"/>
    <property type="molecule type" value="Genomic_DNA"/>
</dbReference>
<organism evidence="2 3">
    <name type="scientific">Riccia fluitans</name>
    <dbReference type="NCBI Taxonomy" id="41844"/>
    <lineage>
        <taxon>Eukaryota</taxon>
        <taxon>Viridiplantae</taxon>
        <taxon>Streptophyta</taxon>
        <taxon>Embryophyta</taxon>
        <taxon>Marchantiophyta</taxon>
        <taxon>Marchantiopsida</taxon>
        <taxon>Marchantiidae</taxon>
        <taxon>Marchantiales</taxon>
        <taxon>Ricciaceae</taxon>
        <taxon>Riccia</taxon>
    </lineage>
</organism>
<evidence type="ECO:0000313" key="2">
    <source>
        <dbReference type="EMBL" id="KAL2632924.1"/>
    </source>
</evidence>
<name>A0ABD1YR65_9MARC</name>
<evidence type="ECO:0000256" key="1">
    <source>
        <dbReference type="SAM" id="MobiDB-lite"/>
    </source>
</evidence>
<accession>A0ABD1YR65</accession>
<keyword evidence="3" id="KW-1185">Reference proteome</keyword>
<proteinExistence type="predicted"/>
<feature type="compositionally biased region" description="Polar residues" evidence="1">
    <location>
        <begin position="55"/>
        <end position="70"/>
    </location>
</feature>
<evidence type="ECO:0000313" key="3">
    <source>
        <dbReference type="Proteomes" id="UP001605036"/>
    </source>
</evidence>
<dbReference type="Proteomes" id="UP001605036">
    <property type="component" value="Unassembled WGS sequence"/>
</dbReference>
<feature type="region of interest" description="Disordered" evidence="1">
    <location>
        <begin position="55"/>
        <end position="77"/>
    </location>
</feature>